<dbReference type="SUPFAM" id="SSF46785">
    <property type="entry name" value="Winged helix' DNA-binding domain"/>
    <property type="match status" value="1"/>
</dbReference>
<protein>
    <submittedName>
        <fullName evidence="2">Helix-turn-helix transcriptional regulator</fullName>
    </submittedName>
</protein>
<dbReference type="Proteomes" id="UP001315686">
    <property type="component" value="Unassembled WGS sequence"/>
</dbReference>
<dbReference type="InterPro" id="IPR011991">
    <property type="entry name" value="ArsR-like_HTH"/>
</dbReference>
<dbReference type="PRINTS" id="PR00778">
    <property type="entry name" value="HTHARSR"/>
</dbReference>
<keyword evidence="3" id="KW-1185">Reference proteome</keyword>
<dbReference type="RefSeq" id="WP_327792873.1">
    <property type="nucleotide sequence ID" value="NZ_JADQAZ010000001.1"/>
</dbReference>
<accession>A0AAP2CMQ1</accession>
<dbReference type="PROSITE" id="PS50987">
    <property type="entry name" value="HTH_ARSR_2"/>
    <property type="match status" value="1"/>
</dbReference>
<dbReference type="GO" id="GO:0003700">
    <property type="term" value="F:DNA-binding transcription factor activity"/>
    <property type="evidence" value="ECO:0007669"/>
    <property type="project" value="InterPro"/>
</dbReference>
<dbReference type="Gene3D" id="1.10.10.10">
    <property type="entry name" value="Winged helix-like DNA-binding domain superfamily/Winged helix DNA-binding domain"/>
    <property type="match status" value="1"/>
</dbReference>
<dbReference type="AlphaFoldDB" id="A0AAP2CMQ1"/>
<dbReference type="NCBIfam" id="NF033788">
    <property type="entry name" value="HTH_metalloreg"/>
    <property type="match status" value="1"/>
</dbReference>
<dbReference type="PANTHER" id="PTHR38600:SF1">
    <property type="entry name" value="TRANSCRIPTIONAL REGULATORY PROTEIN"/>
    <property type="match status" value="1"/>
</dbReference>
<dbReference type="EMBL" id="JADQAZ010000001">
    <property type="protein sequence ID" value="MBT0956678.1"/>
    <property type="molecule type" value="Genomic_DNA"/>
</dbReference>
<dbReference type="InterPro" id="IPR036388">
    <property type="entry name" value="WH-like_DNA-bd_sf"/>
</dbReference>
<reference evidence="2 3" key="1">
    <citation type="journal article" date="2021" name="Arch. Microbiol.">
        <title>Harenicola maris gen. nov., sp. nov. isolated from the Sea of Japan shallow sediments.</title>
        <authorList>
            <person name="Romanenko L.A."/>
            <person name="Kurilenko V.V."/>
            <person name="Chernysheva N.Y."/>
            <person name="Tekutyeva L.A."/>
            <person name="Velansky P.V."/>
            <person name="Svetashev V.I."/>
            <person name="Isaeva M.P."/>
        </authorList>
    </citation>
    <scope>NUCLEOTIDE SEQUENCE [LARGE SCALE GENOMIC DNA]</scope>
    <source>
        <strain evidence="2 3">KMM 3653</strain>
    </source>
</reference>
<name>A0AAP2CMQ1_9RHOB</name>
<dbReference type="CDD" id="cd00090">
    <property type="entry name" value="HTH_ARSR"/>
    <property type="match status" value="1"/>
</dbReference>
<dbReference type="SMART" id="SM00418">
    <property type="entry name" value="HTH_ARSR"/>
    <property type="match status" value="1"/>
</dbReference>
<dbReference type="Pfam" id="PF12840">
    <property type="entry name" value="HTH_20"/>
    <property type="match status" value="1"/>
</dbReference>
<organism evidence="2 3">
    <name type="scientific">Harenicola maris</name>
    <dbReference type="NCBI Taxonomy" id="2841044"/>
    <lineage>
        <taxon>Bacteria</taxon>
        <taxon>Pseudomonadati</taxon>
        <taxon>Pseudomonadota</taxon>
        <taxon>Alphaproteobacteria</taxon>
        <taxon>Rhodobacterales</taxon>
        <taxon>Paracoccaceae</taxon>
        <taxon>Harenicola</taxon>
    </lineage>
</organism>
<evidence type="ECO:0000259" key="1">
    <source>
        <dbReference type="PROSITE" id="PS50987"/>
    </source>
</evidence>
<gene>
    <name evidence="2" type="ORF">IV417_04720</name>
</gene>
<comment type="caution">
    <text evidence="2">The sequence shown here is derived from an EMBL/GenBank/DDBJ whole genome shotgun (WGS) entry which is preliminary data.</text>
</comment>
<dbReference type="InterPro" id="IPR036390">
    <property type="entry name" value="WH_DNA-bd_sf"/>
</dbReference>
<dbReference type="PANTHER" id="PTHR38600">
    <property type="entry name" value="TRANSCRIPTIONAL REGULATORY PROTEIN"/>
    <property type="match status" value="1"/>
</dbReference>
<proteinExistence type="predicted"/>
<evidence type="ECO:0000313" key="2">
    <source>
        <dbReference type="EMBL" id="MBT0956678.1"/>
    </source>
</evidence>
<sequence>MITNDDMDHVFHALAHTTRREILDHLRAEPGISVGDLAAKFDVSRIAVMNHLTILERAGLMTSEKQGRSRKLYINIMPIQEIHDRWTDTYSAYWADRLGHIKVAAEAAARAAKGELDNE</sequence>
<dbReference type="InterPro" id="IPR001845">
    <property type="entry name" value="HTH_ArsR_DNA-bd_dom"/>
</dbReference>
<evidence type="ECO:0000313" key="3">
    <source>
        <dbReference type="Proteomes" id="UP001315686"/>
    </source>
</evidence>
<feature type="domain" description="HTH arsR-type" evidence="1">
    <location>
        <begin position="1"/>
        <end position="94"/>
    </location>
</feature>